<dbReference type="PANTHER" id="PTHR10662:SF22">
    <property type="entry name" value="NUCLEAR RNA EXPORT FACTOR 1"/>
    <property type="match status" value="1"/>
</dbReference>
<dbReference type="GeneID" id="18247335"/>
<dbReference type="CDD" id="cd14342">
    <property type="entry name" value="UBA_TAP-C"/>
    <property type="match status" value="1"/>
</dbReference>
<dbReference type="GO" id="GO:0003723">
    <property type="term" value="F:RNA binding"/>
    <property type="evidence" value="ECO:0007669"/>
    <property type="project" value="TreeGrafter"/>
</dbReference>
<dbReference type="AlphaFoldDB" id="G3B3M1"/>
<dbReference type="Gene3D" id="3.10.450.50">
    <property type="match status" value="1"/>
</dbReference>
<dbReference type="eggNOG" id="KOG3763">
    <property type="taxonomic scope" value="Eukaryota"/>
</dbReference>
<protein>
    <submittedName>
        <fullName evidence="11">NTF2-like protein</fullName>
    </submittedName>
</protein>
<dbReference type="STRING" id="590646.G3B3M1"/>
<dbReference type="SUPFAM" id="SSF52058">
    <property type="entry name" value="L domain-like"/>
    <property type="match status" value="1"/>
</dbReference>
<evidence type="ECO:0000256" key="7">
    <source>
        <dbReference type="ARBA" id="ARBA00023242"/>
    </source>
</evidence>
<dbReference type="InterPro" id="IPR005637">
    <property type="entry name" value="TAP_C_dom"/>
</dbReference>
<dbReference type="Proteomes" id="UP000000707">
    <property type="component" value="Unassembled WGS sequence"/>
</dbReference>
<dbReference type="SUPFAM" id="SSF46934">
    <property type="entry name" value="UBA-like"/>
    <property type="match status" value="1"/>
</dbReference>
<dbReference type="Gene3D" id="3.80.10.10">
    <property type="entry name" value="Ribonuclease Inhibitor"/>
    <property type="match status" value="1"/>
</dbReference>
<evidence type="ECO:0000313" key="11">
    <source>
        <dbReference type="EMBL" id="EGV64186.1"/>
    </source>
</evidence>
<evidence type="ECO:0000256" key="1">
    <source>
        <dbReference type="ARBA" id="ARBA00004123"/>
    </source>
</evidence>
<dbReference type="InterPro" id="IPR009060">
    <property type="entry name" value="UBA-like_sf"/>
</dbReference>
<proteinExistence type="inferred from homology"/>
<evidence type="ECO:0000256" key="5">
    <source>
        <dbReference type="ARBA" id="ARBA00022737"/>
    </source>
</evidence>
<dbReference type="KEGG" id="cten:18247335"/>
<evidence type="ECO:0000256" key="2">
    <source>
        <dbReference type="ARBA" id="ARBA00009285"/>
    </source>
</evidence>
<dbReference type="Gene3D" id="1.10.8.10">
    <property type="entry name" value="DNA helicase RuvA subunit, C-terminal domain"/>
    <property type="match status" value="1"/>
</dbReference>
<dbReference type="PROSITE" id="PS50177">
    <property type="entry name" value="NTF2_DOMAIN"/>
    <property type="match status" value="1"/>
</dbReference>
<dbReference type="PANTHER" id="PTHR10662">
    <property type="entry name" value="NUCLEAR RNA EXPORT FACTOR"/>
    <property type="match status" value="1"/>
</dbReference>
<reference evidence="11 12" key="1">
    <citation type="journal article" date="2011" name="Proc. Natl. Acad. Sci. U.S.A.">
        <title>Comparative genomics of xylose-fermenting fungi for enhanced biofuel production.</title>
        <authorList>
            <person name="Wohlbach D.J."/>
            <person name="Kuo A."/>
            <person name="Sato T.K."/>
            <person name="Potts K.M."/>
            <person name="Salamov A.A."/>
            <person name="LaButti K.M."/>
            <person name="Sun H."/>
            <person name="Clum A."/>
            <person name="Pangilinan J.L."/>
            <person name="Lindquist E.A."/>
            <person name="Lucas S."/>
            <person name="Lapidus A."/>
            <person name="Jin M."/>
            <person name="Gunawan C."/>
            <person name="Balan V."/>
            <person name="Dale B.E."/>
            <person name="Jeffries T.W."/>
            <person name="Zinkel R."/>
            <person name="Barry K.W."/>
            <person name="Grigoriev I.V."/>
            <person name="Gasch A.P."/>
        </authorList>
    </citation>
    <scope>NUCLEOTIDE SEQUENCE [LARGE SCALE GENOMIC DNA]</scope>
    <source>
        <strain evidence="12">ATCC 10573 / BCRC 21748 / CBS 615 / JCM 9827 / NBRC 10315 / NRRL Y-1498 / VKM Y-70</strain>
    </source>
</reference>
<dbReference type="Pfam" id="PF03943">
    <property type="entry name" value="TAP_C"/>
    <property type="match status" value="1"/>
</dbReference>
<dbReference type="GO" id="GO:0016973">
    <property type="term" value="P:poly(A)+ mRNA export from nucleus"/>
    <property type="evidence" value="ECO:0007669"/>
    <property type="project" value="TreeGrafter"/>
</dbReference>
<dbReference type="InterPro" id="IPR057125">
    <property type="entry name" value="NXF1/2/3/5-like_LRR"/>
</dbReference>
<evidence type="ECO:0000313" key="12">
    <source>
        <dbReference type="Proteomes" id="UP000000707"/>
    </source>
</evidence>
<keyword evidence="12" id="KW-1185">Reference proteome</keyword>
<evidence type="ECO:0000256" key="6">
    <source>
        <dbReference type="ARBA" id="ARBA00022816"/>
    </source>
</evidence>
<gene>
    <name evidence="11" type="ORF">CANTEDRAFT_114251</name>
</gene>
<feature type="compositionally biased region" description="Low complexity" evidence="8">
    <location>
        <begin position="11"/>
        <end position="31"/>
    </location>
</feature>
<dbReference type="InterPro" id="IPR001611">
    <property type="entry name" value="Leu-rich_rpt"/>
</dbReference>
<keyword evidence="4" id="KW-0433">Leucine-rich repeat</keyword>
<keyword evidence="7" id="KW-0539">Nucleus</keyword>
<dbReference type="InterPro" id="IPR032710">
    <property type="entry name" value="NTF2-like_dom_sf"/>
</dbReference>
<dbReference type="SMART" id="SM00804">
    <property type="entry name" value="TAP_C"/>
    <property type="match status" value="1"/>
</dbReference>
<feature type="region of interest" description="Disordered" evidence="8">
    <location>
        <begin position="494"/>
        <end position="534"/>
    </location>
</feature>
<dbReference type="GO" id="GO:0005634">
    <property type="term" value="C:nucleus"/>
    <property type="evidence" value="ECO:0007669"/>
    <property type="project" value="UniProtKB-SubCell"/>
</dbReference>
<evidence type="ECO:0000256" key="3">
    <source>
        <dbReference type="ARBA" id="ARBA00022448"/>
    </source>
</evidence>
<dbReference type="Pfam" id="PF22602">
    <property type="entry name" value="NXF_NTF2"/>
    <property type="match status" value="1"/>
</dbReference>
<comment type="subcellular location">
    <subcellularLocation>
        <location evidence="1">Nucleus</location>
    </subcellularLocation>
</comment>
<feature type="domain" description="NTF2" evidence="9">
    <location>
        <begin position="311"/>
        <end position="490"/>
    </location>
</feature>
<comment type="similarity">
    <text evidence="2">Belongs to the NXF family.</text>
</comment>
<dbReference type="PROSITE" id="PS51450">
    <property type="entry name" value="LRR"/>
    <property type="match status" value="2"/>
</dbReference>
<dbReference type="PROSITE" id="PS51281">
    <property type="entry name" value="TAP_C"/>
    <property type="match status" value="1"/>
</dbReference>
<dbReference type="EMBL" id="GL996521">
    <property type="protein sequence ID" value="EGV64186.1"/>
    <property type="molecule type" value="Genomic_DNA"/>
</dbReference>
<dbReference type="InterPro" id="IPR032675">
    <property type="entry name" value="LRR_dom_sf"/>
</dbReference>
<dbReference type="InterPro" id="IPR002075">
    <property type="entry name" value="NTF2_dom"/>
</dbReference>
<accession>G3B3M1</accession>
<keyword evidence="6" id="KW-0509">mRNA transport</keyword>
<evidence type="ECO:0000259" key="10">
    <source>
        <dbReference type="PROSITE" id="PS51281"/>
    </source>
</evidence>
<dbReference type="HOGENOM" id="CLU_024991_1_1_1"/>
<dbReference type="Pfam" id="PF18444">
    <property type="entry name" value="RRM_9"/>
    <property type="match status" value="1"/>
</dbReference>
<dbReference type="InterPro" id="IPR030217">
    <property type="entry name" value="NXF_fam"/>
</dbReference>
<sequence length="600" mass="66558">MSYRGRGRGGFYNNNRGNFNQNQGQGPNTNNVPTSQNINQFISGNSIPVEILGWNGASMEDCVKFISRKCRIVVSNASIDPQSGAMKGYVKSQKDADDLCNWSGVKFAGQSLKITKAIGAGATTTAVGSSTIETITAFLKSRYSPEMKLLNLTAVQADPTLQSKGFFATISTTSKFFPALMKVAHELKIEVDSIDLSGNNLTDLSTISTLSTTFPTLKNLSLSNNAISRLKVFETWRHKLNLLRELIITGNPILNQANPQEIKAELMKSFPRLIVVNGEVLRNEAMLNSILAFPYPNPQQMFFQDEEIQGMSTNFVTSFFGLWDSNRRDLIQLYQAESQFSLSVDMSHPHMLEVANVDFGYYLPFSRNLTKISASKSRMSKVCIGPDQIFKAFTQLPKSKHELVTKPDMFSMETYRFPQVNGIIINLHGTFGETAPPENLEAFNNAAHRNRFQNNRNKKPPLSNKSFDRSFVVIPGPNGSMILASDSLVIRSPSGCDSWSKQSKLPTPPPAQPQQQQQKLPQTPPPNGPSALPMVTQLPPDVKAMLNAAQQEILIKVSLETNLNLQYGLMLCQQSNWDYQQCIINFKNSVGSLPRDAYAS</sequence>
<evidence type="ECO:0000256" key="4">
    <source>
        <dbReference type="ARBA" id="ARBA00022614"/>
    </source>
</evidence>
<dbReference type="OrthoDB" id="25872at2759"/>
<evidence type="ECO:0000259" key="9">
    <source>
        <dbReference type="PROSITE" id="PS50177"/>
    </source>
</evidence>
<dbReference type="SUPFAM" id="SSF54427">
    <property type="entry name" value="NTF2-like"/>
    <property type="match status" value="1"/>
</dbReference>
<dbReference type="InterPro" id="IPR040736">
    <property type="entry name" value="Mex67_RRM"/>
</dbReference>
<keyword evidence="5" id="KW-0677">Repeat</keyword>
<feature type="domain" description="TAP-C" evidence="10">
    <location>
        <begin position="548"/>
        <end position="600"/>
    </location>
</feature>
<organism evidence="12">
    <name type="scientific">Candida tenuis (strain ATCC 10573 / BCRC 21748 / CBS 615 / JCM 9827 / NBRC 10315 / NRRL Y-1498 / VKM Y-70)</name>
    <name type="common">Yeast</name>
    <name type="synonym">Yamadazyma tenuis</name>
    <dbReference type="NCBI Taxonomy" id="590646"/>
    <lineage>
        <taxon>Eukaryota</taxon>
        <taxon>Fungi</taxon>
        <taxon>Dikarya</taxon>
        <taxon>Ascomycota</taxon>
        <taxon>Saccharomycotina</taxon>
        <taxon>Pichiomycetes</taxon>
        <taxon>Debaryomycetaceae</taxon>
        <taxon>Yamadazyma</taxon>
    </lineage>
</organism>
<dbReference type="InterPro" id="IPR018222">
    <property type="entry name" value="Nuclear_transport_factor_2_euk"/>
</dbReference>
<dbReference type="Pfam" id="PF24048">
    <property type="entry name" value="LRR_NXF1-5"/>
    <property type="match status" value="1"/>
</dbReference>
<name>G3B3M1_CANTC</name>
<evidence type="ECO:0000256" key="8">
    <source>
        <dbReference type="SAM" id="MobiDB-lite"/>
    </source>
</evidence>
<feature type="region of interest" description="Disordered" evidence="8">
    <location>
        <begin position="1"/>
        <end position="36"/>
    </location>
</feature>
<keyword evidence="3" id="KW-0813">Transport</keyword>